<name>A0A0F9MF28_9ZZZZ</name>
<gene>
    <name evidence="1" type="ORF">LCGC14_1163250</name>
</gene>
<dbReference type="AlphaFoldDB" id="A0A0F9MF28"/>
<reference evidence="1" key="1">
    <citation type="journal article" date="2015" name="Nature">
        <title>Complex archaea that bridge the gap between prokaryotes and eukaryotes.</title>
        <authorList>
            <person name="Spang A."/>
            <person name="Saw J.H."/>
            <person name="Jorgensen S.L."/>
            <person name="Zaremba-Niedzwiedzka K."/>
            <person name="Martijn J."/>
            <person name="Lind A.E."/>
            <person name="van Eijk R."/>
            <person name="Schleper C."/>
            <person name="Guy L."/>
            <person name="Ettema T.J."/>
        </authorList>
    </citation>
    <scope>NUCLEOTIDE SEQUENCE</scope>
</reference>
<proteinExistence type="predicted"/>
<evidence type="ECO:0000313" key="1">
    <source>
        <dbReference type="EMBL" id="KKM97911.1"/>
    </source>
</evidence>
<organism evidence="1">
    <name type="scientific">marine sediment metagenome</name>
    <dbReference type="NCBI Taxonomy" id="412755"/>
    <lineage>
        <taxon>unclassified sequences</taxon>
        <taxon>metagenomes</taxon>
        <taxon>ecological metagenomes</taxon>
    </lineage>
</organism>
<accession>A0A0F9MF28</accession>
<protein>
    <submittedName>
        <fullName evidence="1">Uncharacterized protein</fullName>
    </submittedName>
</protein>
<sequence>MVKFGIKPTIGAFKNKATFRKRLIALNRAEAKKPSSVAGRKIRSQIIRMLK</sequence>
<comment type="caution">
    <text evidence="1">The sequence shown here is derived from an EMBL/GenBank/DDBJ whole genome shotgun (WGS) entry which is preliminary data.</text>
</comment>
<dbReference type="EMBL" id="LAZR01005692">
    <property type="protein sequence ID" value="KKM97911.1"/>
    <property type="molecule type" value="Genomic_DNA"/>
</dbReference>